<accession>A0A2P5FJZ3</accession>
<dbReference type="Proteomes" id="UP000237000">
    <property type="component" value="Unassembled WGS sequence"/>
</dbReference>
<dbReference type="AlphaFoldDB" id="A0A2P5FJZ3"/>
<sequence>MMVESGDVSHGGQATQTNFSSFYMDLASVEFKIFE</sequence>
<evidence type="ECO:0000313" key="2">
    <source>
        <dbReference type="Proteomes" id="UP000237000"/>
    </source>
</evidence>
<dbReference type="EMBL" id="JXTC01000027">
    <property type="protein sequence ID" value="PON98076.1"/>
    <property type="molecule type" value="Genomic_DNA"/>
</dbReference>
<organism evidence="1 2">
    <name type="scientific">Trema orientale</name>
    <name type="common">Charcoal tree</name>
    <name type="synonym">Celtis orientalis</name>
    <dbReference type="NCBI Taxonomy" id="63057"/>
    <lineage>
        <taxon>Eukaryota</taxon>
        <taxon>Viridiplantae</taxon>
        <taxon>Streptophyta</taxon>
        <taxon>Embryophyta</taxon>
        <taxon>Tracheophyta</taxon>
        <taxon>Spermatophyta</taxon>
        <taxon>Magnoliopsida</taxon>
        <taxon>eudicotyledons</taxon>
        <taxon>Gunneridae</taxon>
        <taxon>Pentapetalae</taxon>
        <taxon>rosids</taxon>
        <taxon>fabids</taxon>
        <taxon>Rosales</taxon>
        <taxon>Cannabaceae</taxon>
        <taxon>Trema</taxon>
    </lineage>
</organism>
<proteinExistence type="predicted"/>
<name>A0A2P5FJZ3_TREOI</name>
<keyword evidence="2" id="KW-1185">Reference proteome</keyword>
<reference evidence="2" key="1">
    <citation type="submission" date="2016-06" db="EMBL/GenBank/DDBJ databases">
        <title>Parallel loss of symbiosis genes in relatives of nitrogen-fixing non-legume Parasponia.</title>
        <authorList>
            <person name="Van Velzen R."/>
            <person name="Holmer R."/>
            <person name="Bu F."/>
            <person name="Rutten L."/>
            <person name="Van Zeijl A."/>
            <person name="Liu W."/>
            <person name="Santuari L."/>
            <person name="Cao Q."/>
            <person name="Sharma T."/>
            <person name="Shen D."/>
            <person name="Roswanjaya Y."/>
            <person name="Wardhani T."/>
            <person name="Kalhor M.S."/>
            <person name="Jansen J."/>
            <person name="Van den Hoogen J."/>
            <person name="Gungor B."/>
            <person name="Hartog M."/>
            <person name="Hontelez J."/>
            <person name="Verver J."/>
            <person name="Yang W.-C."/>
            <person name="Schijlen E."/>
            <person name="Repin R."/>
            <person name="Schilthuizen M."/>
            <person name="Schranz E."/>
            <person name="Heidstra R."/>
            <person name="Miyata K."/>
            <person name="Fedorova E."/>
            <person name="Kohlen W."/>
            <person name="Bisseling T."/>
            <person name="Smit S."/>
            <person name="Geurts R."/>
        </authorList>
    </citation>
    <scope>NUCLEOTIDE SEQUENCE [LARGE SCALE GENOMIC DNA]</scope>
    <source>
        <strain evidence="2">cv. RG33-2</strain>
    </source>
</reference>
<comment type="caution">
    <text evidence="1">The sequence shown here is derived from an EMBL/GenBank/DDBJ whole genome shotgun (WGS) entry which is preliminary data.</text>
</comment>
<protein>
    <submittedName>
        <fullName evidence="1">Uncharacterized protein</fullName>
    </submittedName>
</protein>
<evidence type="ECO:0000313" key="1">
    <source>
        <dbReference type="EMBL" id="PON98076.1"/>
    </source>
</evidence>
<gene>
    <name evidence="1" type="ORF">TorRG33x02_061500</name>
</gene>
<dbReference type="InParanoid" id="A0A2P5FJZ3"/>